<feature type="region of interest" description="Disordered" evidence="1">
    <location>
        <begin position="348"/>
        <end position="370"/>
    </location>
</feature>
<evidence type="ECO:0000313" key="2">
    <source>
        <dbReference type="EMBL" id="GMI94230.1"/>
    </source>
</evidence>
<gene>
    <name evidence="2" type="ORF">HRI_003092100</name>
</gene>
<feature type="compositionally biased region" description="Basic and acidic residues" evidence="1">
    <location>
        <begin position="668"/>
        <end position="678"/>
    </location>
</feature>
<feature type="compositionally biased region" description="Acidic residues" evidence="1">
    <location>
        <begin position="480"/>
        <end position="506"/>
    </location>
</feature>
<feature type="compositionally biased region" description="Polar residues" evidence="1">
    <location>
        <begin position="247"/>
        <end position="263"/>
    </location>
</feature>
<reference evidence="2" key="1">
    <citation type="submission" date="2023-05" db="EMBL/GenBank/DDBJ databases">
        <title>Genome and transcriptome analyses reveal genes involved in the formation of fine ridges on petal epidermal cells in Hibiscus trionum.</title>
        <authorList>
            <person name="Koshimizu S."/>
            <person name="Masuda S."/>
            <person name="Ishii T."/>
            <person name="Shirasu K."/>
            <person name="Hoshino A."/>
            <person name="Arita M."/>
        </authorList>
    </citation>
    <scope>NUCLEOTIDE SEQUENCE</scope>
    <source>
        <strain evidence="2">Hamamatsu line</strain>
    </source>
</reference>
<sequence length="704" mass="77396">MDFHCLARKELQFLCKKNKIPANITNVSMAEALKALELVEGLEELQSQSQSPEKTVNKEIPPTGTVTRTSTRRKPSKDEHQNTRSTIRTQKTTRKTMGVEEENKSLNVPVIEVKDQKKSGMVETPLPSGRRRPGVGSTRSKVEGARRSVRLLEKCMTGLSIKESEEKPVKVDEMVECEVGSNNSQSGATSELPLARNLSASLEDEREFSDGVEETSKCDNGESNERTDELEGEDKFADDTFLSLSETCSDGNAVSQDSINDGNLNDEPVVDETKSFEVPVANVEDVPEEVADHSADMEAIDVVDEAKSIEVPVANVEDVPEEVADHSADMEAIDVVDEAKSIEVPVANVEDVPEEVADHSSSADVEAIHDDPTILHVDETKSIEVLVTNVEDVPEEVAYHSSPAADMEAIHDDILPKAEELANGKVSHDDDAFLGDSGIDDDTGSDSKSLADGQEEISCEQKRCIPTAAYNSESPRTMVDEESDEDDMDHEETEIEESDGNSDIEDEEALVDANVTEAKTTPVSSFHNASQSVVDDIQVQQMENYDGGSEALINVCVMPAEEFADTSVKITSPVPDNETITTSMPPSSPLKAQFPDQSKSSNKKQTTIPKPKVTQVSDNLNKENIVEKELEPCLRKVKKNVLDEETMQKLEGLSLRKLNQMFKELKINEKMKNKEDNKQSLGKSRPALQMLSQNSMKSEDEKLN</sequence>
<comment type="caution">
    <text evidence="2">The sequence shown here is derived from an EMBL/GenBank/DDBJ whole genome shotgun (WGS) entry which is preliminary data.</text>
</comment>
<dbReference type="OrthoDB" id="1916794at2759"/>
<feature type="region of interest" description="Disordered" evidence="1">
    <location>
        <begin position="668"/>
        <end position="704"/>
    </location>
</feature>
<accession>A0A9W7IDB3</accession>
<feature type="compositionally biased region" description="Polar residues" evidence="1">
    <location>
        <begin position="45"/>
        <end position="54"/>
    </location>
</feature>
<proteinExistence type="predicted"/>
<feature type="compositionally biased region" description="Polar residues" evidence="1">
    <location>
        <begin position="180"/>
        <end position="189"/>
    </location>
</feature>
<organism evidence="2 3">
    <name type="scientific">Hibiscus trionum</name>
    <name type="common">Flower of an hour</name>
    <dbReference type="NCBI Taxonomy" id="183268"/>
    <lineage>
        <taxon>Eukaryota</taxon>
        <taxon>Viridiplantae</taxon>
        <taxon>Streptophyta</taxon>
        <taxon>Embryophyta</taxon>
        <taxon>Tracheophyta</taxon>
        <taxon>Spermatophyta</taxon>
        <taxon>Magnoliopsida</taxon>
        <taxon>eudicotyledons</taxon>
        <taxon>Gunneridae</taxon>
        <taxon>Pentapetalae</taxon>
        <taxon>rosids</taxon>
        <taxon>malvids</taxon>
        <taxon>Malvales</taxon>
        <taxon>Malvaceae</taxon>
        <taxon>Malvoideae</taxon>
        <taxon>Hibiscus</taxon>
    </lineage>
</organism>
<dbReference type="PANTHER" id="PTHR33621">
    <property type="entry name" value="ASPARTIC/GLUTAMIC ACID-RICH PROTEIN"/>
    <property type="match status" value="1"/>
</dbReference>
<feature type="region of interest" description="Disordered" evidence="1">
    <location>
        <begin position="247"/>
        <end position="268"/>
    </location>
</feature>
<evidence type="ECO:0000313" key="3">
    <source>
        <dbReference type="Proteomes" id="UP001165190"/>
    </source>
</evidence>
<feature type="compositionally biased region" description="Basic and acidic residues" evidence="1">
    <location>
        <begin position="214"/>
        <end position="234"/>
    </location>
</feature>
<feature type="region of interest" description="Disordered" evidence="1">
    <location>
        <begin position="117"/>
        <end position="144"/>
    </location>
</feature>
<feature type="compositionally biased region" description="Acidic residues" evidence="1">
    <location>
        <begin position="202"/>
        <end position="213"/>
    </location>
</feature>
<evidence type="ECO:0000256" key="1">
    <source>
        <dbReference type="SAM" id="MobiDB-lite"/>
    </source>
</evidence>
<keyword evidence="3" id="KW-1185">Reference proteome</keyword>
<feature type="region of interest" description="Disordered" evidence="1">
    <location>
        <begin position="178"/>
        <end position="234"/>
    </location>
</feature>
<protein>
    <submittedName>
        <fullName evidence="2">Uncharacterized protein</fullName>
    </submittedName>
</protein>
<name>A0A9W7IDB3_HIBTR</name>
<feature type="region of interest" description="Disordered" evidence="1">
    <location>
        <begin position="45"/>
        <end position="104"/>
    </location>
</feature>
<dbReference type="AlphaFoldDB" id="A0A9W7IDB3"/>
<feature type="region of interest" description="Disordered" evidence="1">
    <location>
        <begin position="570"/>
        <end position="612"/>
    </location>
</feature>
<feature type="region of interest" description="Disordered" evidence="1">
    <location>
        <begin position="428"/>
        <end position="506"/>
    </location>
</feature>
<dbReference type="EMBL" id="BSYR01000026">
    <property type="protein sequence ID" value="GMI94230.1"/>
    <property type="molecule type" value="Genomic_DNA"/>
</dbReference>
<dbReference type="Proteomes" id="UP001165190">
    <property type="component" value="Unassembled WGS sequence"/>
</dbReference>
<feature type="compositionally biased region" description="Polar residues" evidence="1">
    <location>
        <begin position="595"/>
        <end position="612"/>
    </location>
</feature>
<dbReference type="PANTHER" id="PTHR33621:SF2">
    <property type="entry name" value="RIBOSOMAL L1 DOMAIN-CONTAINING PROTEIN"/>
    <property type="match status" value="1"/>
</dbReference>